<evidence type="ECO:0000256" key="1">
    <source>
        <dbReference type="ARBA" id="ARBA00009437"/>
    </source>
</evidence>
<dbReference type="PANTHER" id="PTHR30419">
    <property type="entry name" value="HTH-TYPE TRANSCRIPTIONAL REGULATOR YBHD"/>
    <property type="match status" value="1"/>
</dbReference>
<dbReference type="Proteomes" id="UP000515860">
    <property type="component" value="Chromosome"/>
</dbReference>
<dbReference type="SUPFAM" id="SSF46785">
    <property type="entry name" value="Winged helix' DNA-binding domain"/>
    <property type="match status" value="1"/>
</dbReference>
<evidence type="ECO:0000259" key="5">
    <source>
        <dbReference type="PROSITE" id="PS50931"/>
    </source>
</evidence>
<dbReference type="SUPFAM" id="SSF53850">
    <property type="entry name" value="Periplasmic binding protein-like II"/>
    <property type="match status" value="1"/>
</dbReference>
<sequence>MNLKQMKYFVTIADEGSISAAARVLHISQPPLSQQLHLLEEELRARLFVRGSRSVTLTDAGRLFYQHAQNILDLSERAVKDLQQFENENRGSLRIGMVSSSEVPYVLEKMFPFREKYPHIDFRIYEGNTYQLLDWMKEDRIELAFVRTPFADENYDCVFLEEETMAAVGKIQYFQDPEAPEISMASLAEMPLIIYRRWEAILNHSFREAGVPVPEYYCVCDDVRTSLAWADCGYGTAIVPASACAAIRPEGISVKCLADAQVKTRITLIQKKGAYLSDAAVKFRNNFQEQM</sequence>
<accession>A0A7G9GF32</accession>
<dbReference type="PROSITE" id="PS50931">
    <property type="entry name" value="HTH_LYSR"/>
    <property type="match status" value="1"/>
</dbReference>
<dbReference type="GO" id="GO:0005829">
    <property type="term" value="C:cytosol"/>
    <property type="evidence" value="ECO:0007669"/>
    <property type="project" value="TreeGrafter"/>
</dbReference>
<keyword evidence="3" id="KW-0238">DNA-binding</keyword>
<dbReference type="InterPro" id="IPR050950">
    <property type="entry name" value="HTH-type_LysR_regulators"/>
</dbReference>
<name>A0A7G9GF32_9FIRM</name>
<dbReference type="RefSeq" id="WP_249329214.1">
    <property type="nucleotide sequence ID" value="NZ_CP060635.1"/>
</dbReference>
<dbReference type="EMBL" id="CP060635">
    <property type="protein sequence ID" value="QNM09414.1"/>
    <property type="molecule type" value="Genomic_DNA"/>
</dbReference>
<dbReference type="InterPro" id="IPR036388">
    <property type="entry name" value="WH-like_DNA-bd_sf"/>
</dbReference>
<dbReference type="Pfam" id="PF00126">
    <property type="entry name" value="HTH_1"/>
    <property type="match status" value="1"/>
</dbReference>
<dbReference type="PANTHER" id="PTHR30419:SF28">
    <property type="entry name" value="HTH-TYPE TRANSCRIPTIONAL REGULATOR BSDA"/>
    <property type="match status" value="1"/>
</dbReference>
<dbReference type="PRINTS" id="PR00039">
    <property type="entry name" value="HTHLYSR"/>
</dbReference>
<dbReference type="GO" id="GO:0003700">
    <property type="term" value="F:DNA-binding transcription factor activity"/>
    <property type="evidence" value="ECO:0007669"/>
    <property type="project" value="InterPro"/>
</dbReference>
<dbReference type="KEGG" id="whj:H9Q79_03770"/>
<evidence type="ECO:0000256" key="2">
    <source>
        <dbReference type="ARBA" id="ARBA00023015"/>
    </source>
</evidence>
<dbReference type="Gene3D" id="1.10.10.10">
    <property type="entry name" value="Winged helix-like DNA-binding domain superfamily/Winged helix DNA-binding domain"/>
    <property type="match status" value="1"/>
</dbReference>
<evidence type="ECO:0000313" key="7">
    <source>
        <dbReference type="Proteomes" id="UP000515860"/>
    </source>
</evidence>
<dbReference type="AlphaFoldDB" id="A0A7G9GF32"/>
<dbReference type="InterPro" id="IPR000847">
    <property type="entry name" value="LysR_HTH_N"/>
</dbReference>
<reference evidence="6 7" key="1">
    <citation type="submission" date="2020-08" db="EMBL/GenBank/DDBJ databases">
        <authorList>
            <person name="Liu C."/>
            <person name="Sun Q."/>
        </authorList>
    </citation>
    <scope>NUCLEOTIDE SEQUENCE [LARGE SCALE GENOMIC DNA]</scope>
    <source>
        <strain evidence="6 7">NSJ-29</strain>
    </source>
</reference>
<keyword evidence="4" id="KW-0804">Transcription</keyword>
<evidence type="ECO:0000256" key="4">
    <source>
        <dbReference type="ARBA" id="ARBA00023163"/>
    </source>
</evidence>
<dbReference type="Gene3D" id="3.40.190.10">
    <property type="entry name" value="Periplasmic binding protein-like II"/>
    <property type="match status" value="2"/>
</dbReference>
<keyword evidence="7" id="KW-1185">Reference proteome</keyword>
<dbReference type="InterPro" id="IPR036390">
    <property type="entry name" value="WH_DNA-bd_sf"/>
</dbReference>
<dbReference type="FunFam" id="1.10.10.10:FF:000001">
    <property type="entry name" value="LysR family transcriptional regulator"/>
    <property type="match status" value="1"/>
</dbReference>
<gene>
    <name evidence="6" type="ORF">H9Q79_03770</name>
</gene>
<protein>
    <submittedName>
        <fullName evidence="6">LysR family transcriptional regulator</fullName>
    </submittedName>
</protein>
<dbReference type="InterPro" id="IPR005119">
    <property type="entry name" value="LysR_subst-bd"/>
</dbReference>
<comment type="similarity">
    <text evidence="1">Belongs to the LysR transcriptional regulatory family.</text>
</comment>
<dbReference type="CDD" id="cd05466">
    <property type="entry name" value="PBP2_LTTR_substrate"/>
    <property type="match status" value="1"/>
</dbReference>
<evidence type="ECO:0000256" key="3">
    <source>
        <dbReference type="ARBA" id="ARBA00023125"/>
    </source>
</evidence>
<keyword evidence="2" id="KW-0805">Transcription regulation</keyword>
<evidence type="ECO:0000313" key="6">
    <source>
        <dbReference type="EMBL" id="QNM09414.1"/>
    </source>
</evidence>
<dbReference type="Pfam" id="PF03466">
    <property type="entry name" value="LysR_substrate"/>
    <property type="match status" value="1"/>
</dbReference>
<dbReference type="GO" id="GO:0003677">
    <property type="term" value="F:DNA binding"/>
    <property type="evidence" value="ECO:0007669"/>
    <property type="project" value="UniProtKB-KW"/>
</dbReference>
<feature type="domain" description="HTH lysR-type" evidence="5">
    <location>
        <begin position="1"/>
        <end position="58"/>
    </location>
</feature>
<proteinExistence type="inferred from homology"/>
<organism evidence="6 7">
    <name type="scientific">Wansuia hejianensis</name>
    <dbReference type="NCBI Taxonomy" id="2763667"/>
    <lineage>
        <taxon>Bacteria</taxon>
        <taxon>Bacillati</taxon>
        <taxon>Bacillota</taxon>
        <taxon>Clostridia</taxon>
        <taxon>Lachnospirales</taxon>
        <taxon>Lachnospiraceae</taxon>
        <taxon>Wansuia</taxon>
    </lineage>
</organism>